<dbReference type="Proteomes" id="UP000056322">
    <property type="component" value="Chromosome 1"/>
</dbReference>
<feature type="region of interest" description="Disordered" evidence="1">
    <location>
        <begin position="52"/>
        <end position="93"/>
    </location>
</feature>
<dbReference type="RefSeq" id="WP_045751401.1">
    <property type="nucleotide sequence ID" value="NZ_LN794158.1"/>
</dbReference>
<dbReference type="STRING" id="1581680.BN1209_1231"/>
<proteinExistence type="predicted"/>
<evidence type="ECO:0000256" key="2">
    <source>
        <dbReference type="SAM" id="Phobius"/>
    </source>
</evidence>
<dbReference type="OrthoDB" id="9154019at2"/>
<evidence type="ECO:0000313" key="4">
    <source>
        <dbReference type="Proteomes" id="UP000056322"/>
    </source>
</evidence>
<evidence type="ECO:0000256" key="1">
    <source>
        <dbReference type="SAM" id="MobiDB-lite"/>
    </source>
</evidence>
<dbReference type="HOGENOM" id="CLU_090651_1_0_4"/>
<organism evidence="3 4">
    <name type="scientific">Candidatus Methylopumilus turicensis</name>
    <dbReference type="NCBI Taxonomy" id="1581680"/>
    <lineage>
        <taxon>Bacteria</taxon>
        <taxon>Pseudomonadati</taxon>
        <taxon>Pseudomonadota</taxon>
        <taxon>Betaproteobacteria</taxon>
        <taxon>Nitrosomonadales</taxon>
        <taxon>Methylophilaceae</taxon>
        <taxon>Candidatus Methylopumilus</taxon>
    </lineage>
</organism>
<keyword evidence="3" id="KW-0675">Receptor</keyword>
<keyword evidence="2" id="KW-1133">Transmembrane helix</keyword>
<dbReference type="SUPFAM" id="SSF74653">
    <property type="entry name" value="TolA/TonB C-terminal domain"/>
    <property type="match status" value="1"/>
</dbReference>
<reference evidence="4" key="1">
    <citation type="submission" date="2014-12" db="EMBL/GenBank/DDBJ databases">
        <authorList>
            <person name="Salcher M.M."/>
        </authorList>
    </citation>
    <scope>NUCLEOTIDE SEQUENCE [LARGE SCALE GENOMIC DNA]</scope>
    <source>
        <strain evidence="4">MMS-10A-171</strain>
    </source>
</reference>
<sequence length="228" mass="24246">MQAKAIPSSSSVWLKRVALILAGVLVLAGLFYLGKALMSGGTTHKKAVTTVKLLPDTPPPPPPPPPKEPPKEQPKEVKEVKEIQQPKQEQTPPAEVLKMEGTAGDGPSPFAAGAVNSEYKGGDVGTKIGGRKGLAAFAWFTGQVKVKVEEALAADKDLSVAQYRLVVLLWLNTAGHIERIELQGTSNNEKTDALIKKVLTGKLVANEPPPSDMPLPIKIRITSKNSGL</sequence>
<evidence type="ECO:0000313" key="3">
    <source>
        <dbReference type="EMBL" id="CEN56271.1"/>
    </source>
</evidence>
<dbReference type="EMBL" id="LN794158">
    <property type="protein sequence ID" value="CEN56271.1"/>
    <property type="molecule type" value="Genomic_DNA"/>
</dbReference>
<feature type="transmembrane region" description="Helical" evidence="2">
    <location>
        <begin position="12"/>
        <end position="33"/>
    </location>
</feature>
<feature type="compositionally biased region" description="Pro residues" evidence="1">
    <location>
        <begin position="56"/>
        <end position="67"/>
    </location>
</feature>
<accession>A0A0B7IVE7</accession>
<gene>
    <name evidence="3" type="ORF">BN1209_1231</name>
</gene>
<dbReference type="AlphaFoldDB" id="A0A0B7IVE7"/>
<keyword evidence="2" id="KW-0472">Membrane</keyword>
<dbReference type="Pfam" id="PF13103">
    <property type="entry name" value="TonB_2"/>
    <property type="match status" value="1"/>
</dbReference>
<protein>
    <submittedName>
        <fullName evidence="3">Putative TonB-dependent receptor</fullName>
    </submittedName>
</protein>
<keyword evidence="2" id="KW-0812">Transmembrane</keyword>
<feature type="compositionally biased region" description="Basic and acidic residues" evidence="1">
    <location>
        <begin position="68"/>
        <end position="84"/>
    </location>
</feature>
<dbReference type="KEGG" id="mbac:BN1209_1231"/>
<name>A0A0B7IVE7_9PROT</name>
<keyword evidence="4" id="KW-1185">Reference proteome</keyword>